<evidence type="ECO:0000313" key="3">
    <source>
        <dbReference type="Proteomes" id="UP000640274"/>
    </source>
</evidence>
<name>A0A934J7F1_9BACL</name>
<dbReference type="RefSeq" id="WP_199020606.1">
    <property type="nucleotide sequence ID" value="NZ_JAELUP010000103.1"/>
</dbReference>
<sequence>MESQNKAFLGMSLRRDLFNQNGVFIAPARTVLLEDHIELIDRHGIHLDSFDVQPAEKKLAVQDHIDSTTACIQDMFKDIRYSKTIPMQAIREEIVPVIQQTAEHTDFYELFATLQTKDDYTYRHNIAVGVLSTLLGRWVGVSESDLPNLTLAATLHDIGKVNIPEDVLLKPGKLTDEEFELMKRHTILGYQMIKKTAGADHLHALVALQHHERQDGSGYPFGLHGEQIVPFSRIVAVADVFHAITSDRPYRKAFPMYETLQQMNQHAFGQLDPHICTMFINKMMQAMLSHEVLLTNGQKGTIVFINPHAPLHPLVNVEDQFIDLNTSPSLQIVQVSPKQ</sequence>
<dbReference type="SUPFAM" id="SSF109604">
    <property type="entry name" value="HD-domain/PDEase-like"/>
    <property type="match status" value="1"/>
</dbReference>
<reference evidence="2" key="1">
    <citation type="submission" date="2020-12" db="EMBL/GenBank/DDBJ databases">
        <authorList>
            <person name="Huq M.A."/>
        </authorList>
    </citation>
    <scope>NUCLEOTIDE SEQUENCE</scope>
    <source>
        <strain evidence="2">MAHUQ-46</strain>
    </source>
</reference>
<proteinExistence type="predicted"/>
<protein>
    <submittedName>
        <fullName evidence="2">HD-GYP domain-containing protein</fullName>
    </submittedName>
</protein>
<dbReference type="PROSITE" id="PS51832">
    <property type="entry name" value="HD_GYP"/>
    <property type="match status" value="1"/>
</dbReference>
<evidence type="ECO:0000313" key="2">
    <source>
        <dbReference type="EMBL" id="MBJ6363018.1"/>
    </source>
</evidence>
<dbReference type="Proteomes" id="UP000640274">
    <property type="component" value="Unassembled WGS sequence"/>
</dbReference>
<dbReference type="AlphaFoldDB" id="A0A934J7F1"/>
<dbReference type="PANTHER" id="PTHR43155">
    <property type="entry name" value="CYCLIC DI-GMP PHOSPHODIESTERASE PA4108-RELATED"/>
    <property type="match status" value="1"/>
</dbReference>
<dbReference type="CDD" id="cd00077">
    <property type="entry name" value="HDc"/>
    <property type="match status" value="1"/>
</dbReference>
<feature type="domain" description="HD-GYP" evidence="1">
    <location>
        <begin position="99"/>
        <end position="295"/>
    </location>
</feature>
<gene>
    <name evidence="2" type="ORF">JFN88_17595</name>
</gene>
<dbReference type="InterPro" id="IPR003607">
    <property type="entry name" value="HD/PDEase_dom"/>
</dbReference>
<dbReference type="InterPro" id="IPR037522">
    <property type="entry name" value="HD_GYP_dom"/>
</dbReference>
<accession>A0A934J7F1</accession>
<comment type="caution">
    <text evidence="2">The sequence shown here is derived from an EMBL/GenBank/DDBJ whole genome shotgun (WGS) entry which is preliminary data.</text>
</comment>
<keyword evidence="3" id="KW-1185">Reference proteome</keyword>
<dbReference type="PANTHER" id="PTHR43155:SF2">
    <property type="entry name" value="CYCLIC DI-GMP PHOSPHODIESTERASE PA4108"/>
    <property type="match status" value="1"/>
</dbReference>
<dbReference type="EMBL" id="JAELUP010000103">
    <property type="protein sequence ID" value="MBJ6363018.1"/>
    <property type="molecule type" value="Genomic_DNA"/>
</dbReference>
<evidence type="ECO:0000259" key="1">
    <source>
        <dbReference type="PROSITE" id="PS51832"/>
    </source>
</evidence>
<dbReference type="Gene3D" id="1.10.3210.10">
    <property type="entry name" value="Hypothetical protein af1432"/>
    <property type="match status" value="1"/>
</dbReference>
<dbReference type="Pfam" id="PF13487">
    <property type="entry name" value="HD_5"/>
    <property type="match status" value="1"/>
</dbReference>
<dbReference type="SMART" id="SM00471">
    <property type="entry name" value="HDc"/>
    <property type="match status" value="1"/>
</dbReference>
<organism evidence="2 3">
    <name type="scientific">Paenibacillus roseus</name>
    <dbReference type="NCBI Taxonomy" id="2798579"/>
    <lineage>
        <taxon>Bacteria</taxon>
        <taxon>Bacillati</taxon>
        <taxon>Bacillota</taxon>
        <taxon>Bacilli</taxon>
        <taxon>Bacillales</taxon>
        <taxon>Paenibacillaceae</taxon>
        <taxon>Paenibacillus</taxon>
    </lineage>
</organism>